<dbReference type="Proteomes" id="UP001234989">
    <property type="component" value="Chromosome 2"/>
</dbReference>
<dbReference type="InterPro" id="IPR036397">
    <property type="entry name" value="RNaseH_sf"/>
</dbReference>
<dbReference type="AlphaFoldDB" id="A0AAF0Q1I7"/>
<dbReference type="GO" id="GO:0003676">
    <property type="term" value="F:nucleic acid binding"/>
    <property type="evidence" value="ECO:0007669"/>
    <property type="project" value="InterPro"/>
</dbReference>
<evidence type="ECO:0000313" key="2">
    <source>
        <dbReference type="Proteomes" id="UP001234989"/>
    </source>
</evidence>
<dbReference type="EMBL" id="CP133613">
    <property type="protein sequence ID" value="WMV13775.1"/>
    <property type="molecule type" value="Genomic_DNA"/>
</dbReference>
<gene>
    <name evidence="1" type="ORF">MTR67_007160</name>
</gene>
<sequence length="167" mass="18801">MVKTTGRKVARCPWSSGLASRTCLLKSKGPSRGLPRIVVKTTGRGDGRELGVVLRNGGTTLDFVLGFAPLPWHLTFSLEPGGPKLNPRWFTKLWGGSWDDHLPLIEFAFNNRYHSNIKVTPYEALYRRRCRSPVVWFEIGETTLIGPDSVHDAMEKVQLIRDRLKTA</sequence>
<protein>
    <submittedName>
        <fullName evidence="1">Uncharacterized protein</fullName>
    </submittedName>
</protein>
<reference evidence="1" key="1">
    <citation type="submission" date="2023-08" db="EMBL/GenBank/DDBJ databases">
        <title>A de novo genome assembly of Solanum verrucosum Schlechtendal, a Mexican diploid species geographically isolated from the other diploid A-genome species in potato relatives.</title>
        <authorList>
            <person name="Hosaka K."/>
        </authorList>
    </citation>
    <scope>NUCLEOTIDE SEQUENCE</scope>
    <source>
        <tissue evidence="1">Young leaves</tissue>
    </source>
</reference>
<accession>A0AAF0Q1I7</accession>
<dbReference type="PANTHER" id="PTHR45835:SF91">
    <property type="entry name" value="RETROTRANSPOSON, TY3-GYPSY SUBCLASS-LIKE PROTEIN"/>
    <property type="match status" value="1"/>
</dbReference>
<name>A0AAF0Q1I7_SOLVR</name>
<keyword evidence="2" id="KW-1185">Reference proteome</keyword>
<dbReference type="Gene3D" id="3.30.420.10">
    <property type="entry name" value="Ribonuclease H-like superfamily/Ribonuclease H"/>
    <property type="match status" value="1"/>
</dbReference>
<organism evidence="1 2">
    <name type="scientific">Solanum verrucosum</name>
    <dbReference type="NCBI Taxonomy" id="315347"/>
    <lineage>
        <taxon>Eukaryota</taxon>
        <taxon>Viridiplantae</taxon>
        <taxon>Streptophyta</taxon>
        <taxon>Embryophyta</taxon>
        <taxon>Tracheophyta</taxon>
        <taxon>Spermatophyta</taxon>
        <taxon>Magnoliopsida</taxon>
        <taxon>eudicotyledons</taxon>
        <taxon>Gunneridae</taxon>
        <taxon>Pentapetalae</taxon>
        <taxon>asterids</taxon>
        <taxon>lamiids</taxon>
        <taxon>Solanales</taxon>
        <taxon>Solanaceae</taxon>
        <taxon>Solanoideae</taxon>
        <taxon>Solaneae</taxon>
        <taxon>Solanum</taxon>
    </lineage>
</organism>
<evidence type="ECO:0000313" key="1">
    <source>
        <dbReference type="EMBL" id="WMV13775.1"/>
    </source>
</evidence>
<proteinExistence type="predicted"/>
<dbReference type="PANTHER" id="PTHR45835">
    <property type="entry name" value="YALI0A06105P"/>
    <property type="match status" value="1"/>
</dbReference>